<evidence type="ECO:0000313" key="3">
    <source>
        <dbReference type="Proteomes" id="UP000326396"/>
    </source>
</evidence>
<reference evidence="2 3" key="1">
    <citation type="submission" date="2019-05" db="EMBL/GenBank/DDBJ databases">
        <title>Mikania micrantha, genome provides insights into the molecular mechanism of rapid growth.</title>
        <authorList>
            <person name="Liu B."/>
        </authorList>
    </citation>
    <scope>NUCLEOTIDE SEQUENCE [LARGE SCALE GENOMIC DNA]</scope>
    <source>
        <strain evidence="2">NLD-2019</strain>
        <tissue evidence="2">Leaf</tissue>
    </source>
</reference>
<feature type="compositionally biased region" description="Polar residues" evidence="1">
    <location>
        <begin position="151"/>
        <end position="163"/>
    </location>
</feature>
<proteinExistence type="predicted"/>
<feature type="compositionally biased region" description="Basic and acidic residues" evidence="1">
    <location>
        <begin position="135"/>
        <end position="150"/>
    </location>
</feature>
<feature type="compositionally biased region" description="Polar residues" evidence="1">
    <location>
        <begin position="183"/>
        <end position="193"/>
    </location>
</feature>
<sequence length="193" mass="21888">MNIQRGLNIVPTPHSPMMIVELFFLRMCAYIGKCYRHSCANLNICFNNLLEYFRHIWEYANEVNQIGIISGETTLVVTSLFSAYALQFYQNPPSGLYRYTRLSNGEISDQAGKAIASYNNRVVFRQGSGDNYSGDEQKKSRDGEDGERSRTFSIATQHGSGDNYSDDEHKKTRDGEDGERSRTFSAATQHVSR</sequence>
<evidence type="ECO:0000313" key="2">
    <source>
        <dbReference type="EMBL" id="KAD4179991.1"/>
    </source>
</evidence>
<feature type="region of interest" description="Disordered" evidence="1">
    <location>
        <begin position="126"/>
        <end position="193"/>
    </location>
</feature>
<gene>
    <name evidence="2" type="ORF">E3N88_28582</name>
</gene>
<dbReference type="AlphaFoldDB" id="A0A5N6N0F5"/>
<feature type="compositionally biased region" description="Basic and acidic residues" evidence="1">
    <location>
        <begin position="166"/>
        <end position="182"/>
    </location>
</feature>
<protein>
    <submittedName>
        <fullName evidence="2">Uncharacterized protein</fullName>
    </submittedName>
</protein>
<comment type="caution">
    <text evidence="2">The sequence shown here is derived from an EMBL/GenBank/DDBJ whole genome shotgun (WGS) entry which is preliminary data.</text>
</comment>
<dbReference type="Proteomes" id="UP000326396">
    <property type="component" value="Linkage Group LG4"/>
</dbReference>
<organism evidence="2 3">
    <name type="scientific">Mikania micrantha</name>
    <name type="common">bitter vine</name>
    <dbReference type="NCBI Taxonomy" id="192012"/>
    <lineage>
        <taxon>Eukaryota</taxon>
        <taxon>Viridiplantae</taxon>
        <taxon>Streptophyta</taxon>
        <taxon>Embryophyta</taxon>
        <taxon>Tracheophyta</taxon>
        <taxon>Spermatophyta</taxon>
        <taxon>Magnoliopsida</taxon>
        <taxon>eudicotyledons</taxon>
        <taxon>Gunneridae</taxon>
        <taxon>Pentapetalae</taxon>
        <taxon>asterids</taxon>
        <taxon>campanulids</taxon>
        <taxon>Asterales</taxon>
        <taxon>Asteraceae</taxon>
        <taxon>Asteroideae</taxon>
        <taxon>Heliantheae alliance</taxon>
        <taxon>Eupatorieae</taxon>
        <taxon>Mikania</taxon>
    </lineage>
</organism>
<accession>A0A5N6N0F5</accession>
<evidence type="ECO:0000256" key="1">
    <source>
        <dbReference type="SAM" id="MobiDB-lite"/>
    </source>
</evidence>
<name>A0A5N6N0F5_9ASTR</name>
<keyword evidence="3" id="KW-1185">Reference proteome</keyword>
<dbReference type="EMBL" id="SZYD01000014">
    <property type="protein sequence ID" value="KAD4179991.1"/>
    <property type="molecule type" value="Genomic_DNA"/>
</dbReference>